<evidence type="ECO:0000313" key="3">
    <source>
        <dbReference type="Proteomes" id="UP001470809"/>
    </source>
</evidence>
<dbReference type="AlphaFoldDB" id="A0AAN0NLP6"/>
<dbReference type="Gene3D" id="3.90.1150.200">
    <property type="match status" value="1"/>
</dbReference>
<dbReference type="Proteomes" id="UP001470809">
    <property type="component" value="Chromosome"/>
</dbReference>
<dbReference type="InterPro" id="IPR014922">
    <property type="entry name" value="YdhG-like"/>
</dbReference>
<reference evidence="2" key="1">
    <citation type="submission" date="2024-04" db="EMBL/GenBank/DDBJ databases">
        <title>Phylogenomic analyses of a clade within the roseobacter group suggest taxonomic reassignments of species of the genera Aestuariivita, Citreicella, Loktanella, Nautella, Pelagibaca, Ruegeria, Thalassobius, Thiobacimonas and Tropicibacter, and the proposal o.</title>
        <authorList>
            <person name="Jeon C.O."/>
        </authorList>
    </citation>
    <scope>NUCLEOTIDE SEQUENCE</scope>
    <source>
        <strain evidence="2">SS1-5</strain>
    </source>
</reference>
<proteinExistence type="predicted"/>
<protein>
    <submittedName>
        <fullName evidence="2">DUF1801 domain-containing protein</fullName>
    </submittedName>
</protein>
<keyword evidence="3" id="KW-1185">Reference proteome</keyword>
<dbReference type="SUPFAM" id="SSF159888">
    <property type="entry name" value="YdhG-like"/>
    <property type="match status" value="1"/>
</dbReference>
<evidence type="ECO:0000259" key="1">
    <source>
        <dbReference type="Pfam" id="PF08818"/>
    </source>
</evidence>
<sequence>MKNPDVDAWLDAYDNPMKPVVEALREVILDADPRVSETIKWQAPTFVYKGNIASFFHDQGNMRR</sequence>
<feature type="domain" description="YdhG-like" evidence="1">
    <location>
        <begin position="18"/>
        <end position="58"/>
    </location>
</feature>
<organism evidence="2 3">
    <name type="scientific">Yoonia rhodophyticola</name>
    <dbReference type="NCBI Taxonomy" id="3137370"/>
    <lineage>
        <taxon>Bacteria</taxon>
        <taxon>Pseudomonadati</taxon>
        <taxon>Pseudomonadota</taxon>
        <taxon>Alphaproteobacteria</taxon>
        <taxon>Rhodobacterales</taxon>
        <taxon>Paracoccaceae</taxon>
        <taxon>Yoonia</taxon>
    </lineage>
</organism>
<gene>
    <name evidence="2" type="ORF">AABB31_11485</name>
</gene>
<evidence type="ECO:0000313" key="2">
    <source>
        <dbReference type="EMBL" id="WZU69402.1"/>
    </source>
</evidence>
<dbReference type="EMBL" id="CP151767">
    <property type="protein sequence ID" value="WZU69402.1"/>
    <property type="molecule type" value="Genomic_DNA"/>
</dbReference>
<accession>A0AAN0NLP6</accession>
<name>A0AAN0NLP6_9RHOB</name>
<dbReference type="Pfam" id="PF08818">
    <property type="entry name" value="DUF1801"/>
    <property type="match status" value="1"/>
</dbReference>